<proteinExistence type="predicted"/>
<protein>
    <recommendedName>
        <fullName evidence="1">DUF1214 domain-containing protein</fullName>
    </recommendedName>
</protein>
<reference evidence="2" key="1">
    <citation type="submission" date="2022-07" db="EMBL/GenBank/DDBJ databases">
        <title>Genome analysis of Parmales, a sister group of diatoms, reveals the evolutionary specialization of diatoms from phago-mixotrophs to photoautotrophs.</title>
        <authorList>
            <person name="Ban H."/>
            <person name="Sato S."/>
            <person name="Yoshikawa S."/>
            <person name="Kazumasa Y."/>
            <person name="Nakamura Y."/>
            <person name="Ichinomiya M."/>
            <person name="Saitoh K."/>
            <person name="Sato N."/>
            <person name="Blanc-Mathieu R."/>
            <person name="Endo H."/>
            <person name="Kuwata A."/>
            <person name="Ogata H."/>
        </authorList>
    </citation>
    <scope>NUCLEOTIDE SEQUENCE</scope>
</reference>
<sequence length="374" mass="40886">MDALSTMISGPFPSLVDHNACMPGLELPCILKGRPPKGATYWSIQIYMKEAASVLNERKGGSSGEGREGDMERRNQTLRDVDVHLEADGSYEIYIGDWDKKDKPARNCIRAKDSKKGLLVIRAFNVPSGSTWRAPDLFDLDGSTPRPVKFQERTSGPYASKNGTSVWSRSRALLLTQALACAAQPGLTRPVLSGALAGYLLRSLAVGGLTKKYTGRRRQPEPNVAFDRIPGLGGNADHVYYTLTYDVSGADVMVEGVYECSVAPSSSYRRGAVRGIRYFNLQCYHWSSLPQEAYFDSLNVTPHVVDEEAEGGVRVTRRYKVYLTAARSGVGDELDVSKAGSSGTCTVRILLPENEHVGKVTRPKVSVVPRGHRG</sequence>
<gene>
    <name evidence="2" type="ORF">TrRE_jg9046</name>
</gene>
<organism evidence="2 3">
    <name type="scientific">Triparma retinervis</name>
    <dbReference type="NCBI Taxonomy" id="2557542"/>
    <lineage>
        <taxon>Eukaryota</taxon>
        <taxon>Sar</taxon>
        <taxon>Stramenopiles</taxon>
        <taxon>Ochrophyta</taxon>
        <taxon>Bolidophyceae</taxon>
        <taxon>Parmales</taxon>
        <taxon>Triparmaceae</taxon>
        <taxon>Triparma</taxon>
    </lineage>
</organism>
<dbReference type="Pfam" id="PF06742">
    <property type="entry name" value="DUF1214"/>
    <property type="match status" value="1"/>
</dbReference>
<comment type="caution">
    <text evidence="2">The sequence shown here is derived from an EMBL/GenBank/DDBJ whole genome shotgun (WGS) entry which is preliminary data.</text>
</comment>
<feature type="domain" description="DUF1214" evidence="1">
    <location>
        <begin position="35"/>
        <end position="125"/>
    </location>
</feature>
<dbReference type="Proteomes" id="UP001165082">
    <property type="component" value="Unassembled WGS sequence"/>
</dbReference>
<name>A0A9W6Z847_9STRA</name>
<dbReference type="EMBL" id="BRXZ01003178">
    <property type="protein sequence ID" value="GMH49184.1"/>
    <property type="molecule type" value="Genomic_DNA"/>
</dbReference>
<evidence type="ECO:0000313" key="3">
    <source>
        <dbReference type="Proteomes" id="UP001165082"/>
    </source>
</evidence>
<evidence type="ECO:0000259" key="1">
    <source>
        <dbReference type="Pfam" id="PF06742"/>
    </source>
</evidence>
<dbReference type="InterPro" id="IPR010621">
    <property type="entry name" value="DUF1214"/>
</dbReference>
<evidence type="ECO:0000313" key="2">
    <source>
        <dbReference type="EMBL" id="GMH49184.1"/>
    </source>
</evidence>
<accession>A0A9W6Z847</accession>
<keyword evidence="3" id="KW-1185">Reference proteome</keyword>
<dbReference type="OrthoDB" id="197668at2759"/>
<dbReference type="AlphaFoldDB" id="A0A9W6Z847"/>